<keyword evidence="2" id="KW-1185">Reference proteome</keyword>
<accession>A0ACC0B6I9</accession>
<evidence type="ECO:0000313" key="1">
    <source>
        <dbReference type="EMBL" id="KAI5668246.1"/>
    </source>
</evidence>
<organism evidence="1 2">
    <name type="scientific">Catharanthus roseus</name>
    <name type="common">Madagascar periwinkle</name>
    <name type="synonym">Vinca rosea</name>
    <dbReference type="NCBI Taxonomy" id="4058"/>
    <lineage>
        <taxon>Eukaryota</taxon>
        <taxon>Viridiplantae</taxon>
        <taxon>Streptophyta</taxon>
        <taxon>Embryophyta</taxon>
        <taxon>Tracheophyta</taxon>
        <taxon>Spermatophyta</taxon>
        <taxon>Magnoliopsida</taxon>
        <taxon>eudicotyledons</taxon>
        <taxon>Gunneridae</taxon>
        <taxon>Pentapetalae</taxon>
        <taxon>asterids</taxon>
        <taxon>lamiids</taxon>
        <taxon>Gentianales</taxon>
        <taxon>Apocynaceae</taxon>
        <taxon>Rauvolfioideae</taxon>
        <taxon>Vinceae</taxon>
        <taxon>Catharanthinae</taxon>
        <taxon>Catharanthus</taxon>
    </lineage>
</organism>
<proteinExistence type="predicted"/>
<dbReference type="Proteomes" id="UP001060085">
    <property type="component" value="Linkage Group LG04"/>
</dbReference>
<sequence>MGIEEKPTNSFGESYGGMSSDNIKGLILAMSSSIFIGSSFIIKKMGLKKAGSTGLRAGAGGYSYLLEPFWWAGMISMVFGEIANFVAYAFAPAVLVTPLGALSIIVSAVLAHFILHEKLHMFEILGCVLCVFGSATIVLHAPQEREINSVMEVWNLATEPAFLLYTTLVVAAVFIIIIHYIPKYGQTHIIAYIGVCSLTGSIAVMCVRALGIALKLTFSGTNQLLYPQTWVFGVTVITCVLIQLNYLNMALDTFNSAVVSPIYYVMFTSFTIIASVIMFKDWDGQDATQIVTELCGFVTILSGTFLLQKTKDLEECFPPSLPIRLPKHVEDDGFALETVPLQRLEAVKTVD</sequence>
<gene>
    <name evidence="1" type="ORF">M9H77_18099</name>
</gene>
<dbReference type="EMBL" id="CM044704">
    <property type="protein sequence ID" value="KAI5668246.1"/>
    <property type="molecule type" value="Genomic_DNA"/>
</dbReference>
<reference evidence="2" key="1">
    <citation type="journal article" date="2023" name="Nat. Plants">
        <title>Single-cell RNA sequencing provides a high-resolution roadmap for understanding the multicellular compartmentation of specialized metabolism.</title>
        <authorList>
            <person name="Sun S."/>
            <person name="Shen X."/>
            <person name="Li Y."/>
            <person name="Li Y."/>
            <person name="Wang S."/>
            <person name="Li R."/>
            <person name="Zhang H."/>
            <person name="Shen G."/>
            <person name="Guo B."/>
            <person name="Wei J."/>
            <person name="Xu J."/>
            <person name="St-Pierre B."/>
            <person name="Chen S."/>
            <person name="Sun C."/>
        </authorList>
    </citation>
    <scope>NUCLEOTIDE SEQUENCE [LARGE SCALE GENOMIC DNA]</scope>
</reference>
<protein>
    <submittedName>
        <fullName evidence="1">Uncharacterized protein</fullName>
    </submittedName>
</protein>
<evidence type="ECO:0000313" key="2">
    <source>
        <dbReference type="Proteomes" id="UP001060085"/>
    </source>
</evidence>
<name>A0ACC0B6I9_CATRO</name>
<comment type="caution">
    <text evidence="1">The sequence shown here is derived from an EMBL/GenBank/DDBJ whole genome shotgun (WGS) entry which is preliminary data.</text>
</comment>